<dbReference type="Gene3D" id="3.40.50.150">
    <property type="entry name" value="Vaccinia Virus protein VP39"/>
    <property type="match status" value="1"/>
</dbReference>
<dbReference type="AlphaFoldDB" id="A0A344UH40"/>
<reference evidence="2 4" key="1">
    <citation type="submission" date="2018-05" db="EMBL/GenBank/DDBJ databases">
        <title>Genome sequencing, assembly and analysis of the novel insecticidal bacterium, Chromobacterium phragmitis.</title>
        <authorList>
            <person name="Sparks M.E."/>
            <person name="Blackburn M.B."/>
            <person name="Gundersen-Rindal D.E."/>
        </authorList>
    </citation>
    <scope>NUCLEOTIDE SEQUENCE [LARGE SCALE GENOMIC DNA]</scope>
    <source>
        <strain evidence="2">IIBBL 274-1</strain>
    </source>
</reference>
<feature type="domain" description="Methyltransferase type 11" evidence="1">
    <location>
        <begin position="57"/>
        <end position="150"/>
    </location>
</feature>
<proteinExistence type="predicted"/>
<dbReference type="OrthoDB" id="9810247at2"/>
<dbReference type="GO" id="GO:0008757">
    <property type="term" value="F:S-adenosylmethionine-dependent methyltransferase activity"/>
    <property type="evidence" value="ECO:0007669"/>
    <property type="project" value="InterPro"/>
</dbReference>
<dbReference type="InterPro" id="IPR029063">
    <property type="entry name" value="SAM-dependent_MTases_sf"/>
</dbReference>
<accession>A0A344UH40</accession>
<evidence type="ECO:0000313" key="5">
    <source>
        <dbReference type="Proteomes" id="UP001462502"/>
    </source>
</evidence>
<evidence type="ECO:0000313" key="4">
    <source>
        <dbReference type="Proteomes" id="UP000252038"/>
    </source>
</evidence>
<gene>
    <name evidence="3" type="ORF">ABI908_18780</name>
    <name evidence="2" type="ORF">DK843_09925</name>
</gene>
<dbReference type="PANTHER" id="PTHR43591">
    <property type="entry name" value="METHYLTRANSFERASE"/>
    <property type="match status" value="1"/>
</dbReference>
<dbReference type="Proteomes" id="UP000252038">
    <property type="component" value="Chromosome"/>
</dbReference>
<protein>
    <submittedName>
        <fullName evidence="3">Class I SAM-dependent methyltransferase</fullName>
    </submittedName>
</protein>
<dbReference type="CDD" id="cd02440">
    <property type="entry name" value="AdoMet_MTases"/>
    <property type="match status" value="1"/>
</dbReference>
<dbReference type="Proteomes" id="UP001462502">
    <property type="component" value="Unassembled WGS sequence"/>
</dbReference>
<dbReference type="SUPFAM" id="SSF53335">
    <property type="entry name" value="S-adenosyl-L-methionine-dependent methyltransferases"/>
    <property type="match status" value="1"/>
</dbReference>
<dbReference type="KEGG" id="chrb:DK843_09925"/>
<keyword evidence="3" id="KW-0489">Methyltransferase</keyword>
<evidence type="ECO:0000313" key="2">
    <source>
        <dbReference type="EMBL" id="AXE34588.1"/>
    </source>
</evidence>
<dbReference type="RefSeq" id="WP_114060276.1">
    <property type="nucleotide sequence ID" value="NZ_CP029495.1"/>
</dbReference>
<dbReference type="EMBL" id="JBDXMI010000001">
    <property type="protein sequence ID" value="MEO9386146.1"/>
    <property type="molecule type" value="Genomic_DNA"/>
</dbReference>
<evidence type="ECO:0000259" key="1">
    <source>
        <dbReference type="Pfam" id="PF08241"/>
    </source>
</evidence>
<keyword evidence="3" id="KW-0808">Transferase</keyword>
<dbReference type="GO" id="GO:0032259">
    <property type="term" value="P:methylation"/>
    <property type="evidence" value="ECO:0007669"/>
    <property type="project" value="UniProtKB-KW"/>
</dbReference>
<name>A0A344UH40_9NEIS</name>
<dbReference type="KEGG" id="chri:DK842_04460"/>
<dbReference type="InterPro" id="IPR013216">
    <property type="entry name" value="Methyltransf_11"/>
</dbReference>
<sequence length="419" mass="47511">MSTSEQDLISWKTDAWKDRNMVAWYSQRMVQNVDTNRLKNIVEIELCERFLSGQDVLDVGIGTGRASLPLIAKGYRLSGTDSSQAMLDECQRLAGGQPITLKQGDVQQLPFDDQSFDSLISLNVMTHFPHVEPVLQEWKRVVRPGGRLIFDIYSLDHLSFARGRNVTVEELMEQGANAFNMHLSGERLCSAANEVGLKVLGIVPYGSFICGEYRHPAFSMPLQNSAWWRRQMTWLASDDSLLELAVFIEQHFFGCLSAIATGRFMVVLENSPDEQANQLWLDQDRQLSGYLQSASPIRLDDLAPWLNMPPDAWRQTFDNLLSRARNRGIAYMLMSSCLGRLDALDWQDLAPSHGSRLNGWSTGEFWDRNIQSFVKEWHRSDEMKPYCELDGESLPASLEYQLQRNLVALLSQPPAGDAE</sequence>
<keyword evidence="5" id="KW-1185">Reference proteome</keyword>
<dbReference type="EMBL" id="CP029554">
    <property type="protein sequence ID" value="AXE34588.1"/>
    <property type="molecule type" value="Genomic_DNA"/>
</dbReference>
<evidence type="ECO:0000313" key="3">
    <source>
        <dbReference type="EMBL" id="MEO9386146.1"/>
    </source>
</evidence>
<organism evidence="2 4">
    <name type="scientific">Chromobacterium phragmitis</name>
    <dbReference type="NCBI Taxonomy" id="2202141"/>
    <lineage>
        <taxon>Bacteria</taxon>
        <taxon>Pseudomonadati</taxon>
        <taxon>Pseudomonadota</taxon>
        <taxon>Betaproteobacteria</taxon>
        <taxon>Neisseriales</taxon>
        <taxon>Chromobacteriaceae</taxon>
        <taxon>Chromobacterium</taxon>
    </lineage>
</organism>
<reference evidence="3 5" key="2">
    <citation type="submission" date="2024-05" db="EMBL/GenBank/DDBJ databases">
        <authorList>
            <person name="De Oliveira J.P."/>
            <person name="Noriler S.A."/>
            <person name="De Oliveira A.G."/>
            <person name="Sipoli D.S."/>
        </authorList>
    </citation>
    <scope>NUCLEOTIDE SEQUENCE [LARGE SCALE GENOMIC DNA]</scope>
    <source>
        <strain evidence="3 5">LABIM192</strain>
    </source>
</reference>
<dbReference type="Pfam" id="PF08241">
    <property type="entry name" value="Methyltransf_11"/>
    <property type="match status" value="1"/>
</dbReference>